<gene>
    <name evidence="5" type="ORF">A2782_00345</name>
</gene>
<comment type="subcellular location">
    <subcellularLocation>
        <location evidence="1">Secreted</location>
    </subcellularLocation>
</comment>
<accession>A0A1G1UYK0</accession>
<dbReference type="AlphaFoldDB" id="A0A1G1UYK0"/>
<dbReference type="Gene3D" id="3.20.20.370">
    <property type="entry name" value="Glycoside hydrolase/deacetylase"/>
    <property type="match status" value="1"/>
</dbReference>
<evidence type="ECO:0000313" key="5">
    <source>
        <dbReference type="EMBL" id="OGY08214.1"/>
    </source>
</evidence>
<evidence type="ECO:0000256" key="3">
    <source>
        <dbReference type="SAM" id="Phobius"/>
    </source>
</evidence>
<dbReference type="Pfam" id="PF01522">
    <property type="entry name" value="Polysacc_deac_1"/>
    <property type="match status" value="1"/>
</dbReference>
<sequence length="318" mass="35065">MLQAYYKGLYDIEDVKLLQMKNMQRIILIAMCIVALGALAFGVYEFKGEFSQKQKTRVAQVSVQTLVPAVSPQPQVTPTPTLTPTPTPIPLPDPAVYGPCKNIPVLMYHHIQPWTEAESKGQKSLTVKNDVFSAQMDYLVKRGYTAITPKQLHDALTGMNPVKPVLLTFDDGYADFYTYAYPELVKHGFKATMFLSTGLAEGADYLKWSQISEMHGSGLITFANHTWSHKNLGKSSLEMAKFEVDTAKTQLEEHGLGPVTAFAYPYGTEGGSLIYGVLKDAGIKVAFTTIPGSYQCAKLPYDVRRTRVGNSSLSSYGL</sequence>
<dbReference type="InterPro" id="IPR002509">
    <property type="entry name" value="NODB_dom"/>
</dbReference>
<dbReference type="STRING" id="1797513.A2782_00345"/>
<feature type="domain" description="NodB homology" evidence="4">
    <location>
        <begin position="163"/>
        <end position="318"/>
    </location>
</feature>
<evidence type="ECO:0000256" key="2">
    <source>
        <dbReference type="ARBA" id="ARBA00022729"/>
    </source>
</evidence>
<evidence type="ECO:0000256" key="1">
    <source>
        <dbReference type="ARBA" id="ARBA00004613"/>
    </source>
</evidence>
<dbReference type="GO" id="GO:0005576">
    <property type="term" value="C:extracellular region"/>
    <property type="evidence" value="ECO:0007669"/>
    <property type="project" value="UniProtKB-SubCell"/>
</dbReference>
<evidence type="ECO:0000259" key="4">
    <source>
        <dbReference type="PROSITE" id="PS51677"/>
    </source>
</evidence>
<name>A0A1G1UYK0_9BACT</name>
<dbReference type="InterPro" id="IPR011330">
    <property type="entry name" value="Glyco_hydro/deAcase_b/a-brl"/>
</dbReference>
<organism evidence="5 6">
    <name type="scientific">Candidatus Blackburnbacteria bacterium RIFCSPHIGHO2_01_FULL_43_15b</name>
    <dbReference type="NCBI Taxonomy" id="1797513"/>
    <lineage>
        <taxon>Bacteria</taxon>
        <taxon>Candidatus Blackburniibacteriota</taxon>
    </lineage>
</organism>
<dbReference type="PROSITE" id="PS51677">
    <property type="entry name" value="NODB"/>
    <property type="match status" value="1"/>
</dbReference>
<proteinExistence type="predicted"/>
<keyword evidence="2" id="KW-0732">Signal</keyword>
<keyword evidence="3" id="KW-0812">Transmembrane</keyword>
<dbReference type="EMBL" id="MHBW01000030">
    <property type="protein sequence ID" value="OGY08214.1"/>
    <property type="molecule type" value="Genomic_DNA"/>
</dbReference>
<comment type="caution">
    <text evidence="5">The sequence shown here is derived from an EMBL/GenBank/DDBJ whole genome shotgun (WGS) entry which is preliminary data.</text>
</comment>
<feature type="transmembrane region" description="Helical" evidence="3">
    <location>
        <begin position="26"/>
        <end position="44"/>
    </location>
</feature>
<keyword evidence="3" id="KW-0472">Membrane</keyword>
<protein>
    <recommendedName>
        <fullName evidence="4">NodB homology domain-containing protein</fullName>
    </recommendedName>
</protein>
<dbReference type="PANTHER" id="PTHR34216">
    <property type="match status" value="1"/>
</dbReference>
<dbReference type="SUPFAM" id="SSF88713">
    <property type="entry name" value="Glycoside hydrolase/deacetylase"/>
    <property type="match status" value="1"/>
</dbReference>
<dbReference type="PANTHER" id="PTHR34216:SF3">
    <property type="entry name" value="POLY-BETA-1,6-N-ACETYL-D-GLUCOSAMINE N-DEACETYLASE"/>
    <property type="match status" value="1"/>
</dbReference>
<reference evidence="5 6" key="1">
    <citation type="journal article" date="2016" name="Nat. Commun.">
        <title>Thousands of microbial genomes shed light on interconnected biogeochemical processes in an aquifer system.</title>
        <authorList>
            <person name="Anantharaman K."/>
            <person name="Brown C.T."/>
            <person name="Hug L.A."/>
            <person name="Sharon I."/>
            <person name="Castelle C.J."/>
            <person name="Probst A.J."/>
            <person name="Thomas B.C."/>
            <person name="Singh A."/>
            <person name="Wilkins M.J."/>
            <person name="Karaoz U."/>
            <person name="Brodie E.L."/>
            <person name="Williams K.H."/>
            <person name="Hubbard S.S."/>
            <person name="Banfield J.F."/>
        </authorList>
    </citation>
    <scope>NUCLEOTIDE SEQUENCE [LARGE SCALE GENOMIC DNA]</scope>
</reference>
<dbReference type="CDD" id="cd10918">
    <property type="entry name" value="CE4_NodB_like_5s_6s"/>
    <property type="match status" value="1"/>
</dbReference>
<evidence type="ECO:0000313" key="6">
    <source>
        <dbReference type="Proteomes" id="UP000177967"/>
    </source>
</evidence>
<dbReference type="GO" id="GO:0005975">
    <property type="term" value="P:carbohydrate metabolic process"/>
    <property type="evidence" value="ECO:0007669"/>
    <property type="project" value="InterPro"/>
</dbReference>
<dbReference type="GO" id="GO:0016810">
    <property type="term" value="F:hydrolase activity, acting on carbon-nitrogen (but not peptide) bonds"/>
    <property type="evidence" value="ECO:0007669"/>
    <property type="project" value="InterPro"/>
</dbReference>
<dbReference type="InterPro" id="IPR051398">
    <property type="entry name" value="Polysacch_Deacetylase"/>
</dbReference>
<dbReference type="Proteomes" id="UP000177967">
    <property type="component" value="Unassembled WGS sequence"/>
</dbReference>
<keyword evidence="3" id="KW-1133">Transmembrane helix</keyword>